<dbReference type="PROSITE" id="PS51257">
    <property type="entry name" value="PROKAR_LIPOPROTEIN"/>
    <property type="match status" value="1"/>
</dbReference>
<evidence type="ECO:0000313" key="2">
    <source>
        <dbReference type="Proteomes" id="UP000189733"/>
    </source>
</evidence>
<dbReference type="STRING" id="1121442.SAMN02745702_01855"/>
<dbReference type="Proteomes" id="UP000189733">
    <property type="component" value="Unassembled WGS sequence"/>
</dbReference>
<dbReference type="RefSeq" id="WP_159445962.1">
    <property type="nucleotide sequence ID" value="NZ_FUYA01000005.1"/>
</dbReference>
<accession>A0A1T4W7Z5</accession>
<dbReference type="OrthoDB" id="191213at2"/>
<proteinExistence type="predicted"/>
<keyword evidence="2" id="KW-1185">Reference proteome</keyword>
<dbReference type="Pfam" id="PF16811">
    <property type="entry name" value="TAtT"/>
    <property type="match status" value="1"/>
</dbReference>
<reference evidence="1 2" key="1">
    <citation type="submission" date="2017-02" db="EMBL/GenBank/DDBJ databases">
        <authorList>
            <person name="Peterson S.W."/>
        </authorList>
    </citation>
    <scope>NUCLEOTIDE SEQUENCE [LARGE SCALE GENOMIC DNA]</scope>
    <source>
        <strain evidence="1 2">DSM 18034</strain>
    </source>
</reference>
<evidence type="ECO:0000313" key="1">
    <source>
        <dbReference type="EMBL" id="SKA73390.1"/>
    </source>
</evidence>
<dbReference type="EMBL" id="FUYA01000005">
    <property type="protein sequence ID" value="SKA73390.1"/>
    <property type="molecule type" value="Genomic_DNA"/>
</dbReference>
<organism evidence="1 2">
    <name type="scientific">Desulfobaculum bizertense DSM 18034</name>
    <dbReference type="NCBI Taxonomy" id="1121442"/>
    <lineage>
        <taxon>Bacteria</taxon>
        <taxon>Pseudomonadati</taxon>
        <taxon>Thermodesulfobacteriota</taxon>
        <taxon>Desulfovibrionia</taxon>
        <taxon>Desulfovibrionales</taxon>
        <taxon>Desulfovibrionaceae</taxon>
        <taxon>Desulfobaculum</taxon>
    </lineage>
</organism>
<sequence length="290" mass="31638">MTQAHRFFHTAGARAILSLVPVLFLVMACSPFRPARIGDSLSGAILEQDDPAIVKAGAPAYMILLDSMIAQNPDDAELHASGTKLYALYANAFAENEEQKRLLADKAEHYGLTALSLRLGKRSSPDAPLDDFTQDLSTLDRDDLPLLYAYVLGQLVWLDAHKTDLAALTRLPNIQVALDRMLALDERYASGAAHVWSGILLMLRPPSLGGKPELAKEHFDRALHISSGRDLGAKLAYAKSYAIGTYDKPLFDRLISEILEANPHEPGLTLLNVLAQRQAKELAASAANIF</sequence>
<dbReference type="InterPro" id="IPR038537">
    <property type="entry name" value="TatT_sf"/>
</dbReference>
<name>A0A1T4W7Z5_9BACT</name>
<dbReference type="AlphaFoldDB" id="A0A1T4W7Z5"/>
<dbReference type="InterPro" id="IPR031823">
    <property type="entry name" value="TatT"/>
</dbReference>
<protein>
    <submittedName>
        <fullName evidence="1">TRAP transporter T-component</fullName>
    </submittedName>
</protein>
<dbReference type="Gene3D" id="1.25.40.920">
    <property type="entry name" value="TRAP transporter T-component"/>
    <property type="match status" value="1"/>
</dbReference>
<gene>
    <name evidence="1" type="ORF">SAMN02745702_01855</name>
</gene>